<organism evidence="2">
    <name type="scientific">Streptococcus salivarius</name>
    <dbReference type="NCBI Taxonomy" id="1304"/>
    <lineage>
        <taxon>Bacteria</taxon>
        <taxon>Bacillati</taxon>
        <taxon>Bacillota</taxon>
        <taxon>Bacilli</taxon>
        <taxon>Lactobacillales</taxon>
        <taxon>Streptococcaceae</taxon>
        <taxon>Streptococcus</taxon>
    </lineage>
</organism>
<sequence length="119" mass="13247">MKKVISLMILGISLIFLASCSKPNNLDGKYYNVYDGNAKLILEIDGDGGKFYKEGTHAITDVDTKNKTFTFSSNGRDYVVTYTLSEDGTLKYDTGSFMTGSNKFVAYKENSEAYKEAMK</sequence>
<evidence type="ECO:0008006" key="3">
    <source>
        <dbReference type="Google" id="ProtNLM"/>
    </source>
</evidence>
<evidence type="ECO:0000256" key="1">
    <source>
        <dbReference type="SAM" id="SignalP"/>
    </source>
</evidence>
<proteinExistence type="predicted"/>
<dbReference type="EMBL" id="LT622825">
    <property type="protein sequence ID" value="SCW20620.1"/>
    <property type="molecule type" value="Genomic_DNA"/>
</dbReference>
<keyword evidence="1" id="KW-0732">Signal</keyword>
<reference evidence="2" key="1">
    <citation type="submission" date="2016-08" db="EMBL/GenBank/DDBJ databases">
        <authorList>
            <person name="Seilhamer J.J."/>
        </authorList>
    </citation>
    <scope>NUCLEOTIDE SEQUENCE</scope>
    <source>
        <strain evidence="2">B35</strain>
    </source>
</reference>
<reference evidence="2" key="2">
    <citation type="submission" date="2017-02" db="EMBL/GenBank/DDBJ databases">
        <title>Diversity of integrative and conjugative elements of Streptococcus salivarius and their intra- and interspecies transfer.</title>
        <authorList>
            <person name="Dahmane N."/>
            <person name="Libante V."/>
            <person name="Charron-Bourgoin F."/>
            <person name="Guedon E."/>
            <person name="Guedon G."/>
            <person name="Leblond-Bourget N."/>
            <person name="Payot S."/>
        </authorList>
    </citation>
    <scope>NUCLEOTIDE SEQUENCE</scope>
    <source>
        <strain evidence="2">B35</strain>
    </source>
</reference>
<dbReference type="RefSeq" id="WP_183136188.1">
    <property type="nucleotide sequence ID" value="NZ_LR822044.1"/>
</dbReference>
<name>A0A1R3T8U5_STRSL</name>
<feature type="chain" id="PRO_5038991353" description="Lipoprotein" evidence="1">
    <location>
        <begin position="19"/>
        <end position="119"/>
    </location>
</feature>
<protein>
    <recommendedName>
        <fullName evidence="3">Lipoprotein</fullName>
    </recommendedName>
</protein>
<evidence type="ECO:0000313" key="2">
    <source>
        <dbReference type="EMBL" id="SCW20620.1"/>
    </source>
</evidence>
<accession>A0A1R3T8U5</accession>
<feature type="signal peptide" evidence="1">
    <location>
        <begin position="1"/>
        <end position="18"/>
    </location>
</feature>
<dbReference type="PROSITE" id="PS51257">
    <property type="entry name" value="PROKAR_LIPOPROTEIN"/>
    <property type="match status" value="1"/>
</dbReference>
<dbReference type="AlphaFoldDB" id="A0A1R3T8U5"/>